<dbReference type="InterPro" id="IPR044669">
    <property type="entry name" value="YneE/VCCN1/2-like"/>
</dbReference>
<organism evidence="10 11">
    <name type="scientific">Sphingobacterium corticis</name>
    <dbReference type="NCBI Taxonomy" id="1812823"/>
    <lineage>
        <taxon>Bacteria</taxon>
        <taxon>Pseudomonadati</taxon>
        <taxon>Bacteroidota</taxon>
        <taxon>Sphingobacteriia</taxon>
        <taxon>Sphingobacteriales</taxon>
        <taxon>Sphingobacteriaceae</taxon>
        <taxon>Sphingobacterium</taxon>
    </lineage>
</organism>
<evidence type="ECO:0000256" key="6">
    <source>
        <dbReference type="ARBA" id="ARBA00023065"/>
    </source>
</evidence>
<dbReference type="PANTHER" id="PTHR33281:SF19">
    <property type="entry name" value="VOLTAGE-DEPENDENT ANION CHANNEL-FORMING PROTEIN YNEE"/>
    <property type="match status" value="1"/>
</dbReference>
<evidence type="ECO:0000313" key="10">
    <source>
        <dbReference type="EMBL" id="MFD2599332.1"/>
    </source>
</evidence>
<proteinExistence type="inferred from homology"/>
<protein>
    <submittedName>
        <fullName evidence="10">Bestrophin family protein</fullName>
    </submittedName>
</protein>
<accession>A0ABW5NNC4</accession>
<comment type="subcellular location">
    <subcellularLocation>
        <location evidence="1">Cell membrane</location>
        <topology evidence="1">Multi-pass membrane protein</topology>
    </subcellularLocation>
</comment>
<feature type="transmembrane region" description="Helical" evidence="9">
    <location>
        <begin position="206"/>
        <end position="224"/>
    </location>
</feature>
<dbReference type="PANTHER" id="PTHR33281">
    <property type="entry name" value="UPF0187 PROTEIN YNEE"/>
    <property type="match status" value="1"/>
</dbReference>
<dbReference type="RefSeq" id="WP_380869458.1">
    <property type="nucleotide sequence ID" value="NZ_JBHUMA010000006.1"/>
</dbReference>
<keyword evidence="6" id="KW-0406">Ion transport</keyword>
<gene>
    <name evidence="10" type="ORF">ACFSQ3_10235</name>
</gene>
<evidence type="ECO:0000256" key="9">
    <source>
        <dbReference type="SAM" id="Phobius"/>
    </source>
</evidence>
<evidence type="ECO:0000256" key="5">
    <source>
        <dbReference type="ARBA" id="ARBA00022989"/>
    </source>
</evidence>
<reference evidence="11" key="1">
    <citation type="journal article" date="2019" name="Int. J. Syst. Evol. Microbiol.">
        <title>The Global Catalogue of Microorganisms (GCM) 10K type strain sequencing project: providing services to taxonomists for standard genome sequencing and annotation.</title>
        <authorList>
            <consortium name="The Broad Institute Genomics Platform"/>
            <consortium name="The Broad Institute Genome Sequencing Center for Infectious Disease"/>
            <person name="Wu L."/>
            <person name="Ma J."/>
        </authorList>
    </citation>
    <scope>NUCLEOTIDE SEQUENCE [LARGE SCALE GENOMIC DNA]</scope>
    <source>
        <strain evidence="11">KCTC 42248</strain>
    </source>
</reference>
<evidence type="ECO:0000256" key="7">
    <source>
        <dbReference type="ARBA" id="ARBA00023136"/>
    </source>
</evidence>
<feature type="transmembrane region" description="Helical" evidence="9">
    <location>
        <begin position="46"/>
        <end position="65"/>
    </location>
</feature>
<name>A0ABW5NNC4_9SPHI</name>
<keyword evidence="11" id="KW-1185">Reference proteome</keyword>
<keyword evidence="2" id="KW-0813">Transport</keyword>
<keyword evidence="4 9" id="KW-0812">Transmembrane</keyword>
<keyword evidence="3" id="KW-1003">Cell membrane</keyword>
<evidence type="ECO:0000256" key="8">
    <source>
        <dbReference type="ARBA" id="ARBA00034708"/>
    </source>
</evidence>
<evidence type="ECO:0000256" key="3">
    <source>
        <dbReference type="ARBA" id="ARBA00022475"/>
    </source>
</evidence>
<evidence type="ECO:0000256" key="1">
    <source>
        <dbReference type="ARBA" id="ARBA00004651"/>
    </source>
</evidence>
<keyword evidence="7 9" id="KW-0472">Membrane</keyword>
<evidence type="ECO:0000256" key="4">
    <source>
        <dbReference type="ARBA" id="ARBA00022692"/>
    </source>
</evidence>
<dbReference type="EMBL" id="JBHUMA010000006">
    <property type="protein sequence ID" value="MFD2599332.1"/>
    <property type="molecule type" value="Genomic_DNA"/>
</dbReference>
<evidence type="ECO:0000256" key="2">
    <source>
        <dbReference type="ARBA" id="ARBA00022448"/>
    </source>
</evidence>
<keyword evidence="5 9" id="KW-1133">Transmembrane helix</keyword>
<feature type="transmembrane region" description="Helical" evidence="9">
    <location>
        <begin position="20"/>
        <end position="40"/>
    </location>
</feature>
<sequence>MLINKKIPIKYIFDKIKLDILYVIIIGSLVKYLTITFIDYIPPMNISIPAFIGTAISVLLSFNLNQSYDRWWEARKVWGGIVNDSRSVVVQLQSFVSPENKSVIEQIALRHVAWCYSLGQNLRGQDPTKNIENLISAEDMSKLKGHTNVPLALLQQSARQVADLRKTGALTEFSHVQINTSFVKFSDEMGMAERINSTVFPVTYRLFLHFMIYVFVVTLSISLGEIASAFELPLLVVISSCFFLLESTATHMQDPFRNREHDTAMTTIARNIHINTIDLLGRTDKPEPIQPESFYAL</sequence>
<dbReference type="Pfam" id="PF25539">
    <property type="entry name" value="Bestrophin_2"/>
    <property type="match status" value="1"/>
</dbReference>
<dbReference type="Proteomes" id="UP001597393">
    <property type="component" value="Unassembled WGS sequence"/>
</dbReference>
<comment type="similarity">
    <text evidence="8">Belongs to the anion channel-forming bestrophin (TC 1.A.46) family.</text>
</comment>
<comment type="caution">
    <text evidence="10">The sequence shown here is derived from an EMBL/GenBank/DDBJ whole genome shotgun (WGS) entry which is preliminary data.</text>
</comment>
<evidence type="ECO:0000313" key="11">
    <source>
        <dbReference type="Proteomes" id="UP001597393"/>
    </source>
</evidence>